<evidence type="ECO:0000259" key="1">
    <source>
        <dbReference type="Pfam" id="PF00149"/>
    </source>
</evidence>
<comment type="caution">
    <text evidence="2">The sequence shown here is derived from an EMBL/GenBank/DDBJ whole genome shotgun (WGS) entry which is preliminary data.</text>
</comment>
<dbReference type="Gene3D" id="3.60.21.10">
    <property type="match status" value="1"/>
</dbReference>
<dbReference type="EMBL" id="BMIK01000003">
    <property type="protein sequence ID" value="GGC23534.1"/>
    <property type="molecule type" value="Genomic_DNA"/>
</dbReference>
<sequence>MNLKRTTPVFLNHLLDDSHVVKPLPHPTGTYPYRLNIREVLGDVSWFLKQRMSFHMVGDTGSVRHSAFQSRIASALAQQAGENPSASEKPAFLFHLGDIVYNHGEASEYPKQFFAPYEDYPAPIFAIAGNHDGDINPASDLVYQSLDTFMDVFCDTYRRKIMFAGGSKRLSMIQPNVYWTLQTPLANFIGLYANVTKHGTIAVEQREWFIEELRNANMHRPDQAIIVCLHHAPYSADTNHGSSPAMIAFLERAFEAAEVKPDIVFSGHVHNYQRFTKTYEDGSLVSYVVAGAGGYADLHPIALVDDPRIADMDSEVHQVRLENFCDDRFGFLKINIEKKEDELLLTGEYYTLDPITPIHVHDRSEATLFERFSVSIRNRTYSLC</sequence>
<evidence type="ECO:0000313" key="2">
    <source>
        <dbReference type="EMBL" id="GGC23534.1"/>
    </source>
</evidence>
<proteinExistence type="predicted"/>
<keyword evidence="3" id="KW-1185">Reference proteome</keyword>
<accession>A0ABQ1LJC0</accession>
<dbReference type="InterPro" id="IPR051918">
    <property type="entry name" value="STPP_CPPED1"/>
</dbReference>
<dbReference type="Proteomes" id="UP000597338">
    <property type="component" value="Unassembled WGS sequence"/>
</dbReference>
<dbReference type="SUPFAM" id="SSF56300">
    <property type="entry name" value="Metallo-dependent phosphatases"/>
    <property type="match status" value="1"/>
</dbReference>
<feature type="domain" description="Calcineurin-like phosphoesterase" evidence="1">
    <location>
        <begin position="54"/>
        <end position="272"/>
    </location>
</feature>
<evidence type="ECO:0000313" key="3">
    <source>
        <dbReference type="Proteomes" id="UP000597338"/>
    </source>
</evidence>
<dbReference type="PANTHER" id="PTHR43143:SF1">
    <property type="entry name" value="SERINE_THREONINE-PROTEIN PHOSPHATASE CPPED1"/>
    <property type="match status" value="1"/>
</dbReference>
<dbReference type="RefSeq" id="WP_188748997.1">
    <property type="nucleotide sequence ID" value="NZ_BMIK01000003.1"/>
</dbReference>
<dbReference type="Pfam" id="PF00149">
    <property type="entry name" value="Metallophos"/>
    <property type="match status" value="1"/>
</dbReference>
<gene>
    <name evidence="2" type="ORF">GCM10011386_14330</name>
</gene>
<name>A0ABQ1LJC0_9SPHI</name>
<reference evidence="3" key="1">
    <citation type="journal article" date="2019" name="Int. J. Syst. Evol. Microbiol.">
        <title>The Global Catalogue of Microorganisms (GCM) 10K type strain sequencing project: providing services to taxonomists for standard genome sequencing and annotation.</title>
        <authorList>
            <consortium name="The Broad Institute Genomics Platform"/>
            <consortium name="The Broad Institute Genome Sequencing Center for Infectious Disease"/>
            <person name="Wu L."/>
            <person name="Ma J."/>
        </authorList>
    </citation>
    <scope>NUCLEOTIDE SEQUENCE [LARGE SCALE GENOMIC DNA]</scope>
    <source>
        <strain evidence="3">CGMCC 1.15342</strain>
    </source>
</reference>
<organism evidence="2 3">
    <name type="scientific">Parapedobacter defluvii</name>
    <dbReference type="NCBI Taxonomy" id="2045106"/>
    <lineage>
        <taxon>Bacteria</taxon>
        <taxon>Pseudomonadati</taxon>
        <taxon>Bacteroidota</taxon>
        <taxon>Sphingobacteriia</taxon>
        <taxon>Sphingobacteriales</taxon>
        <taxon>Sphingobacteriaceae</taxon>
        <taxon>Parapedobacter</taxon>
    </lineage>
</organism>
<protein>
    <recommendedName>
        <fullName evidence="1">Calcineurin-like phosphoesterase domain-containing protein</fullName>
    </recommendedName>
</protein>
<dbReference type="PANTHER" id="PTHR43143">
    <property type="entry name" value="METALLOPHOSPHOESTERASE, CALCINEURIN SUPERFAMILY"/>
    <property type="match status" value="1"/>
</dbReference>
<dbReference type="InterPro" id="IPR004843">
    <property type="entry name" value="Calcineurin-like_PHP"/>
</dbReference>
<dbReference type="InterPro" id="IPR029052">
    <property type="entry name" value="Metallo-depent_PP-like"/>
</dbReference>